<dbReference type="Pfam" id="PF00250">
    <property type="entry name" value="Forkhead"/>
    <property type="match status" value="1"/>
</dbReference>
<comment type="subcellular location">
    <subcellularLocation>
        <location evidence="1 6">Nucleus</location>
    </subcellularLocation>
</comment>
<dbReference type="OrthoDB" id="5954824at2759"/>
<keyword evidence="10" id="KW-1185">Reference proteome</keyword>
<keyword evidence="2" id="KW-0805">Transcription regulation</keyword>
<protein>
    <recommendedName>
        <fullName evidence="8">Fork-head domain-containing protein</fullName>
    </recommendedName>
</protein>
<keyword evidence="3 6" id="KW-0238">DNA-binding</keyword>
<comment type="caution">
    <text evidence="9">The sequence shown here is derived from an EMBL/GenBank/DDBJ whole genome shotgun (WGS) entry which is preliminary data.</text>
</comment>
<evidence type="ECO:0000256" key="5">
    <source>
        <dbReference type="ARBA" id="ARBA00023242"/>
    </source>
</evidence>
<feature type="domain" description="Fork-head" evidence="8">
    <location>
        <begin position="174"/>
        <end position="283"/>
    </location>
</feature>
<feature type="region of interest" description="Disordered" evidence="7">
    <location>
        <begin position="323"/>
        <end position="359"/>
    </location>
</feature>
<keyword evidence="5 6" id="KW-0539">Nucleus</keyword>
<evidence type="ECO:0000313" key="9">
    <source>
        <dbReference type="EMBL" id="OAP56250.1"/>
    </source>
</evidence>
<feature type="DNA-binding region" description="Fork-head" evidence="6">
    <location>
        <begin position="174"/>
        <end position="283"/>
    </location>
</feature>
<dbReference type="InterPro" id="IPR030456">
    <property type="entry name" value="TF_fork_head_CS_2"/>
</dbReference>
<dbReference type="EMBL" id="LVYI01000009">
    <property type="protein sequence ID" value="OAP56250.1"/>
    <property type="molecule type" value="Genomic_DNA"/>
</dbReference>
<dbReference type="SUPFAM" id="SSF46785">
    <property type="entry name" value="Winged helix' DNA-binding domain"/>
    <property type="match status" value="1"/>
</dbReference>
<dbReference type="STRING" id="1367422.A0A178Z8Y5"/>
<dbReference type="GO" id="GO:0005634">
    <property type="term" value="C:nucleus"/>
    <property type="evidence" value="ECO:0007669"/>
    <property type="project" value="UniProtKB-SubCell"/>
</dbReference>
<evidence type="ECO:0000256" key="2">
    <source>
        <dbReference type="ARBA" id="ARBA00023015"/>
    </source>
</evidence>
<reference evidence="9 10" key="1">
    <citation type="submission" date="2016-04" db="EMBL/GenBank/DDBJ databases">
        <title>Draft genome of Fonsecaea erecta CBS 125763.</title>
        <authorList>
            <person name="Weiss V.A."/>
            <person name="Vicente V.A."/>
            <person name="Raittz R.T."/>
            <person name="Moreno L.F."/>
            <person name="De Souza E.M."/>
            <person name="Pedrosa F.O."/>
            <person name="Steffens M.B."/>
            <person name="Faoro H."/>
            <person name="Tadra-Sfeir M.Z."/>
            <person name="Najafzadeh M.J."/>
            <person name="Felipe M.S."/>
            <person name="Teixeira M."/>
            <person name="Sun J."/>
            <person name="Xi L."/>
            <person name="Gomes R."/>
            <person name="De Azevedo C.M."/>
            <person name="Salgado C.G."/>
            <person name="Da Silva M.B."/>
            <person name="Nascimento M.F."/>
            <person name="Queiroz-Telles F."/>
            <person name="Attili D.S."/>
            <person name="Gorbushina A."/>
        </authorList>
    </citation>
    <scope>NUCLEOTIDE SEQUENCE [LARGE SCALE GENOMIC DNA]</scope>
    <source>
        <strain evidence="9 10">CBS 125763</strain>
    </source>
</reference>
<name>A0A178Z8Y5_9EURO</name>
<evidence type="ECO:0000256" key="1">
    <source>
        <dbReference type="ARBA" id="ARBA00004123"/>
    </source>
</evidence>
<evidence type="ECO:0000256" key="6">
    <source>
        <dbReference type="PROSITE-ProRule" id="PRU00089"/>
    </source>
</evidence>
<dbReference type="GeneID" id="30013597"/>
<dbReference type="GO" id="GO:0000978">
    <property type="term" value="F:RNA polymerase II cis-regulatory region sequence-specific DNA binding"/>
    <property type="evidence" value="ECO:0007669"/>
    <property type="project" value="TreeGrafter"/>
</dbReference>
<keyword evidence="4" id="KW-0804">Transcription</keyword>
<dbReference type="GO" id="GO:0000981">
    <property type="term" value="F:DNA-binding transcription factor activity, RNA polymerase II-specific"/>
    <property type="evidence" value="ECO:0007669"/>
    <property type="project" value="TreeGrafter"/>
</dbReference>
<dbReference type="InterPro" id="IPR036388">
    <property type="entry name" value="WH-like_DNA-bd_sf"/>
</dbReference>
<dbReference type="PANTHER" id="PTHR45881:SF5">
    <property type="entry name" value="FORK-HEAD DOMAIN-CONTAINING PROTEIN"/>
    <property type="match status" value="1"/>
</dbReference>
<feature type="compositionally biased region" description="Low complexity" evidence="7">
    <location>
        <begin position="324"/>
        <end position="339"/>
    </location>
</feature>
<evidence type="ECO:0000256" key="4">
    <source>
        <dbReference type="ARBA" id="ARBA00023163"/>
    </source>
</evidence>
<dbReference type="Proteomes" id="UP000078343">
    <property type="component" value="Unassembled WGS sequence"/>
</dbReference>
<dbReference type="Gene3D" id="1.10.10.10">
    <property type="entry name" value="Winged helix-like DNA-binding domain superfamily/Winged helix DNA-binding domain"/>
    <property type="match status" value="1"/>
</dbReference>
<evidence type="ECO:0000256" key="3">
    <source>
        <dbReference type="ARBA" id="ARBA00023125"/>
    </source>
</evidence>
<sequence length="426" mass="48016">MEAEIPTHHCEAYGHVGDFELSNIMTTRACDEQQDLQSSSSAASHFLMYHGQQHPAVHPLLKLEAVDDARYENVHVHHEDIFPASNQLQLSDLELEPTWASHQLYPHYPSNTVVQVNDFSGLPLQYTSDPIALTPSTYPYYEEQGAWPSSPEYGQCRSFTTTEEDEDAVDDKPYARLIYEALMQAPGHRMMLREIYEWFRHNTTKPQESGSNGWQNSIRHNLSMNKVSRVNPFSSPTNTTVQAFENDRDSAKGNSRKATSVWILTDEAIKNGVQSTTRYRKTGTGKKSMGGRIPAIQRQRAGAKGGRAARHAAKRKCQEHYAFTDSTATPSPSTASYSDCTDYQSFDSHDPRPTVRSWPITPVEPNLAAEEANLLRCLSPQSASGFRTQHLNYGEENVHLQNALLQSMRDQQLEELVRFHGNRACS</sequence>
<dbReference type="InterPro" id="IPR001766">
    <property type="entry name" value="Fork_head_dom"/>
</dbReference>
<dbReference type="AlphaFoldDB" id="A0A178Z8Y5"/>
<dbReference type="InterPro" id="IPR036390">
    <property type="entry name" value="WH_DNA-bd_sf"/>
</dbReference>
<dbReference type="RefSeq" id="XP_018689617.1">
    <property type="nucleotide sequence ID" value="XM_018840936.1"/>
</dbReference>
<evidence type="ECO:0000313" key="10">
    <source>
        <dbReference type="Proteomes" id="UP000078343"/>
    </source>
</evidence>
<dbReference type="PROSITE" id="PS00658">
    <property type="entry name" value="FORK_HEAD_2"/>
    <property type="match status" value="1"/>
</dbReference>
<dbReference type="PROSITE" id="PS50039">
    <property type="entry name" value="FORK_HEAD_3"/>
    <property type="match status" value="1"/>
</dbReference>
<organism evidence="9 10">
    <name type="scientific">Fonsecaea erecta</name>
    <dbReference type="NCBI Taxonomy" id="1367422"/>
    <lineage>
        <taxon>Eukaryota</taxon>
        <taxon>Fungi</taxon>
        <taxon>Dikarya</taxon>
        <taxon>Ascomycota</taxon>
        <taxon>Pezizomycotina</taxon>
        <taxon>Eurotiomycetes</taxon>
        <taxon>Chaetothyriomycetidae</taxon>
        <taxon>Chaetothyriales</taxon>
        <taxon>Herpotrichiellaceae</taxon>
        <taxon>Fonsecaea</taxon>
    </lineage>
</organism>
<accession>A0A178Z8Y5</accession>
<evidence type="ECO:0000259" key="8">
    <source>
        <dbReference type="PROSITE" id="PS50039"/>
    </source>
</evidence>
<gene>
    <name evidence="9" type="ORF">AYL99_09429</name>
</gene>
<dbReference type="SMART" id="SM00339">
    <property type="entry name" value="FH"/>
    <property type="match status" value="1"/>
</dbReference>
<evidence type="ECO:0000256" key="7">
    <source>
        <dbReference type="SAM" id="MobiDB-lite"/>
    </source>
</evidence>
<proteinExistence type="predicted"/>
<dbReference type="PANTHER" id="PTHR45881">
    <property type="entry name" value="CHECKPOINT SUPPRESSOR 1-LIKE, ISOFORM A-RELATED"/>
    <property type="match status" value="1"/>
</dbReference>